<dbReference type="EMBL" id="RRCN01000001">
    <property type="protein sequence ID" value="RRJ66512.1"/>
    <property type="molecule type" value="Genomic_DNA"/>
</dbReference>
<dbReference type="SUPFAM" id="SSF55347">
    <property type="entry name" value="Glyceraldehyde-3-phosphate dehydrogenase-like, C-terminal domain"/>
    <property type="match status" value="1"/>
</dbReference>
<comment type="caution">
    <text evidence="4">The sequence shown here is derived from an EMBL/GenBank/DDBJ whole genome shotgun (WGS) entry which is preliminary data.</text>
</comment>
<dbReference type="InterPro" id="IPR000683">
    <property type="entry name" value="Gfo/Idh/MocA-like_OxRdtase_N"/>
</dbReference>
<dbReference type="InterPro" id="IPR036291">
    <property type="entry name" value="NAD(P)-bd_dom_sf"/>
</dbReference>
<dbReference type="PANTHER" id="PTHR43818:SF11">
    <property type="entry name" value="BCDNA.GH03377"/>
    <property type="match status" value="1"/>
</dbReference>
<dbReference type="Proteomes" id="UP000267017">
    <property type="component" value="Unassembled WGS sequence"/>
</dbReference>
<dbReference type="GO" id="GO:0016491">
    <property type="term" value="F:oxidoreductase activity"/>
    <property type="evidence" value="ECO:0007669"/>
    <property type="project" value="UniProtKB-KW"/>
</dbReference>
<organism evidence="4 5">
    <name type="scientific">Paenibacillus oralis</name>
    <dbReference type="NCBI Taxonomy" id="2490856"/>
    <lineage>
        <taxon>Bacteria</taxon>
        <taxon>Bacillati</taxon>
        <taxon>Bacillota</taxon>
        <taxon>Bacilli</taxon>
        <taxon>Bacillales</taxon>
        <taxon>Paenibacillaceae</taxon>
        <taxon>Paenibacillus</taxon>
    </lineage>
</organism>
<evidence type="ECO:0000259" key="2">
    <source>
        <dbReference type="Pfam" id="PF01408"/>
    </source>
</evidence>
<dbReference type="InterPro" id="IPR055170">
    <property type="entry name" value="GFO_IDH_MocA-like_dom"/>
</dbReference>
<reference evidence="4 5" key="1">
    <citation type="submission" date="2018-11" db="EMBL/GenBank/DDBJ databases">
        <title>Genome sequencing of Paenibacillus sp. KCOM 3021 (= ChDC PVNT-B20).</title>
        <authorList>
            <person name="Kook J.-K."/>
            <person name="Park S.-N."/>
            <person name="Lim Y.K."/>
        </authorList>
    </citation>
    <scope>NUCLEOTIDE SEQUENCE [LARGE SCALE GENOMIC DNA]</scope>
    <source>
        <strain evidence="4 5">KCOM 3021</strain>
    </source>
</reference>
<accession>A0A3P3U837</accession>
<dbReference type="Pfam" id="PF01408">
    <property type="entry name" value="GFO_IDH_MocA"/>
    <property type="match status" value="1"/>
</dbReference>
<feature type="domain" description="GFO/IDH/MocA-like oxidoreductase" evidence="3">
    <location>
        <begin position="131"/>
        <end position="264"/>
    </location>
</feature>
<evidence type="ECO:0000313" key="5">
    <source>
        <dbReference type="Proteomes" id="UP000267017"/>
    </source>
</evidence>
<proteinExistence type="predicted"/>
<dbReference type="RefSeq" id="WP_128634294.1">
    <property type="nucleotide sequence ID" value="NZ_RRCN01000001.1"/>
</dbReference>
<dbReference type="SUPFAM" id="SSF51735">
    <property type="entry name" value="NAD(P)-binding Rossmann-fold domains"/>
    <property type="match status" value="1"/>
</dbReference>
<keyword evidence="5" id="KW-1185">Reference proteome</keyword>
<feature type="domain" description="Gfo/Idh/MocA-like oxidoreductase N-terminal" evidence="2">
    <location>
        <begin position="3"/>
        <end position="117"/>
    </location>
</feature>
<evidence type="ECO:0000313" key="4">
    <source>
        <dbReference type="EMBL" id="RRJ66512.1"/>
    </source>
</evidence>
<dbReference type="AlphaFoldDB" id="A0A3P3U837"/>
<protein>
    <submittedName>
        <fullName evidence="4">Gfo/Idh/MocA family oxidoreductase</fullName>
    </submittedName>
</protein>
<sequence>MTMKIGMIGCGNISPVYLTYLGQSEVARITAVADLLPEKARERAEQFAIENVYTVEELLGRQDIDLVLNLTVPSSHAAVNMAALAQGKHVYVEKPLAISLEDAGSMLELAAAKNLRVGCAPDTFLGAGIETSRKAIADGLIGRPVAATAFMMSGGPESWHPNPEFFYAEGGGPMFDMGPYYLTAFVELLGPIARISGSAGNLVPERTVKTGPNAGKTIPVHTPTHYSATLDFAGGAIGTLVTSFDVPGGSVLPRIEIYGTEGTLLVPDPNHFNGDVKVSRSGSDVWETVPPVFECGENERGRGIEDMARAILEGREHRASGKLGYHVLEAMHAVARSSREGRHILLESADSLK</sequence>
<dbReference type="Gene3D" id="3.30.360.10">
    <property type="entry name" value="Dihydrodipicolinate Reductase, domain 2"/>
    <property type="match status" value="1"/>
</dbReference>
<dbReference type="OrthoDB" id="9815825at2"/>
<evidence type="ECO:0000259" key="3">
    <source>
        <dbReference type="Pfam" id="PF22725"/>
    </source>
</evidence>
<evidence type="ECO:0000256" key="1">
    <source>
        <dbReference type="ARBA" id="ARBA00023002"/>
    </source>
</evidence>
<dbReference type="Pfam" id="PF22725">
    <property type="entry name" value="GFO_IDH_MocA_C3"/>
    <property type="match status" value="1"/>
</dbReference>
<keyword evidence="1" id="KW-0560">Oxidoreductase</keyword>
<dbReference type="Gene3D" id="3.40.50.720">
    <property type="entry name" value="NAD(P)-binding Rossmann-like Domain"/>
    <property type="match status" value="1"/>
</dbReference>
<gene>
    <name evidence="4" type="ORF">EHV15_28995</name>
</gene>
<dbReference type="InterPro" id="IPR050463">
    <property type="entry name" value="Gfo/Idh/MocA_oxidrdct_glycsds"/>
</dbReference>
<dbReference type="PANTHER" id="PTHR43818">
    <property type="entry name" value="BCDNA.GH03377"/>
    <property type="match status" value="1"/>
</dbReference>
<dbReference type="GO" id="GO:0000166">
    <property type="term" value="F:nucleotide binding"/>
    <property type="evidence" value="ECO:0007669"/>
    <property type="project" value="InterPro"/>
</dbReference>
<name>A0A3P3U837_9BACL</name>